<evidence type="ECO:0000256" key="1">
    <source>
        <dbReference type="ARBA" id="ARBA00001964"/>
    </source>
</evidence>
<evidence type="ECO:0000313" key="6">
    <source>
        <dbReference type="EMBL" id="SDH99143.1"/>
    </source>
</evidence>
<name>A0A1G8GXL9_9MICO</name>
<evidence type="ECO:0000313" key="7">
    <source>
        <dbReference type="Proteomes" id="UP000198822"/>
    </source>
</evidence>
<dbReference type="STRING" id="399736.SAMN04489720_3116"/>
<dbReference type="GO" id="GO:0009083">
    <property type="term" value="P:branched-chain amino acid catabolic process"/>
    <property type="evidence" value="ECO:0007669"/>
    <property type="project" value="TreeGrafter"/>
</dbReference>
<dbReference type="Gene3D" id="3.40.50.970">
    <property type="match status" value="1"/>
</dbReference>
<dbReference type="GO" id="GO:0000287">
    <property type="term" value="F:magnesium ion binding"/>
    <property type="evidence" value="ECO:0007669"/>
    <property type="project" value="UniProtKB-ARBA"/>
</dbReference>
<dbReference type="PANTHER" id="PTHR43380">
    <property type="entry name" value="2-OXOISOVALERATE DEHYDROGENASE SUBUNIT ALPHA, MITOCHONDRIAL"/>
    <property type="match status" value="1"/>
</dbReference>
<dbReference type="Proteomes" id="UP000198822">
    <property type="component" value="Chromosome I"/>
</dbReference>
<dbReference type="AlphaFoldDB" id="A0A1G8GXL9"/>
<organism evidence="6 7">
    <name type="scientific">Agrococcus jejuensis</name>
    <dbReference type="NCBI Taxonomy" id="399736"/>
    <lineage>
        <taxon>Bacteria</taxon>
        <taxon>Bacillati</taxon>
        <taxon>Actinomycetota</taxon>
        <taxon>Actinomycetes</taxon>
        <taxon>Micrococcales</taxon>
        <taxon>Microbacteriaceae</taxon>
        <taxon>Agrococcus</taxon>
    </lineage>
</organism>
<evidence type="ECO:0000256" key="4">
    <source>
        <dbReference type="RuleBase" id="RU365014"/>
    </source>
</evidence>
<keyword evidence="3 4" id="KW-0786">Thiamine pyrophosphate</keyword>
<dbReference type="InterPro" id="IPR001017">
    <property type="entry name" value="DH_E1"/>
</dbReference>
<dbReference type="PANTHER" id="PTHR43380:SF1">
    <property type="entry name" value="2-OXOISOVALERATE DEHYDROGENASE SUBUNIT ALPHA, MITOCHONDRIAL"/>
    <property type="match status" value="1"/>
</dbReference>
<feature type="domain" description="Dehydrogenase E1 component" evidence="5">
    <location>
        <begin position="63"/>
        <end position="325"/>
    </location>
</feature>
<comment type="cofactor">
    <cofactor evidence="1 4">
        <name>thiamine diphosphate</name>
        <dbReference type="ChEBI" id="CHEBI:58937"/>
    </cofactor>
</comment>
<keyword evidence="6" id="KW-0670">Pyruvate</keyword>
<keyword evidence="7" id="KW-1185">Reference proteome</keyword>
<dbReference type="InterPro" id="IPR029061">
    <property type="entry name" value="THDP-binding"/>
</dbReference>
<dbReference type="GO" id="GO:0003863">
    <property type="term" value="F:branched-chain 2-oxo acid dehydrogenase activity"/>
    <property type="evidence" value="ECO:0007669"/>
    <property type="project" value="UniProtKB-EC"/>
</dbReference>
<dbReference type="Pfam" id="PF00676">
    <property type="entry name" value="E1_dh"/>
    <property type="match status" value="1"/>
</dbReference>
<keyword evidence="2 4" id="KW-0560">Oxidoreductase</keyword>
<dbReference type="CDD" id="cd02000">
    <property type="entry name" value="TPP_E1_PDC_ADC_BCADC"/>
    <property type="match status" value="1"/>
</dbReference>
<dbReference type="OrthoDB" id="9766715at2"/>
<sequence>MSLTENRSLTVPAPNPALAAGLDEPLTVLHPDGSRHANELLDAHLGDVDEHALTDLYVDLSILRRIDAEAFALTRQGELLLWPPAQGQEAAQIGSGRALRDTDFVFGSYREHGLAYLRGVDQGEAMRVWKGVQQSGWDPMEHHLATPQIIIGAQSLHATGYAMGAKLDGTDDVAVAYFGDGATSEGDVNEAMVFASAFQAPVIFVCQNNQYAISEPVAVQSGFPLALRPTGFGIPAIRVDGNDVLAVLAATRIAVERARSGGGPTFIEAMTYRMGPHTSTDDPKRYRSEDEVASWREKDPIVRLERQLEQTGAPIERIREEARIRCDAVAKELRAAVTAVSVPDHRTLFSNVYTTPTKRLERQLAEHDAFVASIEGEVDA</sequence>
<protein>
    <recommendedName>
        <fullName evidence="4">2-oxoisovalerate dehydrogenase subunit alpha</fullName>
        <ecNumber evidence="4">1.2.4.4</ecNumber>
    </recommendedName>
    <alternativeName>
        <fullName evidence="4">Branched-chain alpha-keto acid dehydrogenase E1 component alpha chain</fullName>
    </alternativeName>
</protein>
<accession>A0A1G8GXL9</accession>
<comment type="similarity">
    <text evidence="4">Belongs to the BCKDHA family.</text>
</comment>
<dbReference type="EMBL" id="LT629695">
    <property type="protein sequence ID" value="SDH99143.1"/>
    <property type="molecule type" value="Genomic_DNA"/>
</dbReference>
<dbReference type="InterPro" id="IPR050771">
    <property type="entry name" value="Alpha-ketoacid_DH_E1_comp"/>
</dbReference>
<evidence type="ECO:0000256" key="3">
    <source>
        <dbReference type="ARBA" id="ARBA00023052"/>
    </source>
</evidence>
<proteinExistence type="inferred from homology"/>
<dbReference type="RefSeq" id="WP_092506518.1">
    <property type="nucleotide sequence ID" value="NZ_LT629695.1"/>
</dbReference>
<gene>
    <name evidence="6" type="ORF">SAMN04489720_3116</name>
</gene>
<reference evidence="7" key="1">
    <citation type="submission" date="2016-10" db="EMBL/GenBank/DDBJ databases">
        <authorList>
            <person name="Varghese N."/>
            <person name="Submissions S."/>
        </authorList>
    </citation>
    <scope>NUCLEOTIDE SEQUENCE [LARGE SCALE GENOMIC DNA]</scope>
    <source>
        <strain evidence="7">DSM 22002</strain>
    </source>
</reference>
<dbReference type="SUPFAM" id="SSF52518">
    <property type="entry name" value="Thiamin diphosphate-binding fold (THDP-binding)"/>
    <property type="match status" value="1"/>
</dbReference>
<evidence type="ECO:0000256" key="2">
    <source>
        <dbReference type="ARBA" id="ARBA00023002"/>
    </source>
</evidence>
<comment type="function">
    <text evidence="4">The branched-chain alpha-keto dehydrogenase complex catalyzes the overall conversion of alpha-keto acids to acyl-CoA and CO(2). It contains multiple copies of three enzymatic components: branched-chain alpha-keto acid decarboxylase (E1), lipoamide acyltransferase (E2) and lipoamide dehydrogenase (E3).</text>
</comment>
<comment type="catalytic activity">
    <reaction evidence="4">
        <text>N(6)-[(R)-lipoyl]-L-lysyl-[protein] + 3-methyl-2-oxobutanoate + H(+) = N(6)-[(R)-S(8)-2-methylpropanoyldihydrolipoyl]-L-lysyl-[protein] + CO2</text>
        <dbReference type="Rhea" id="RHEA:13457"/>
        <dbReference type="Rhea" id="RHEA-COMP:10474"/>
        <dbReference type="Rhea" id="RHEA-COMP:10497"/>
        <dbReference type="ChEBI" id="CHEBI:11851"/>
        <dbReference type="ChEBI" id="CHEBI:15378"/>
        <dbReference type="ChEBI" id="CHEBI:16526"/>
        <dbReference type="ChEBI" id="CHEBI:83099"/>
        <dbReference type="ChEBI" id="CHEBI:83142"/>
        <dbReference type="EC" id="1.2.4.4"/>
    </reaction>
</comment>
<evidence type="ECO:0000259" key="5">
    <source>
        <dbReference type="Pfam" id="PF00676"/>
    </source>
</evidence>
<dbReference type="EC" id="1.2.4.4" evidence="4"/>